<dbReference type="PROSITE" id="PS51501">
    <property type="entry name" value="ZF_DNL"/>
    <property type="match status" value="1"/>
</dbReference>
<keyword evidence="1" id="KW-0863">Zinc-finger</keyword>
<dbReference type="InterPro" id="IPR007853">
    <property type="entry name" value="Znf_DNL-typ"/>
</dbReference>
<name>A0A7S0PNV7_MICPS</name>
<dbReference type="PANTHER" id="PTHR20922">
    <property type="entry name" value="DNL-TYPE ZINC FINGER PROTEIN"/>
    <property type="match status" value="1"/>
</dbReference>
<sequence length="166" mass="18215">MSAAYTLTSAMPCIARVSVNARRAPRATRTSSSSSWNVSARGGRAVFAFADDRACRAQRLVMRTALTRVEGVGDEEEPTGSAAAAAANAEGELKDNQVQLPMPRRRAELTFTCNKCEQRGTRMVNPEVYKRGTLFVQCPNPDCAVWHKIVDNLGLIYEFKDVEDDA</sequence>
<proteinExistence type="predicted"/>
<evidence type="ECO:0000259" key="2">
    <source>
        <dbReference type="PROSITE" id="PS51501"/>
    </source>
</evidence>
<keyword evidence="1" id="KW-0862">Zinc</keyword>
<dbReference type="GO" id="GO:0030150">
    <property type="term" value="P:protein import into mitochondrial matrix"/>
    <property type="evidence" value="ECO:0007669"/>
    <property type="project" value="TreeGrafter"/>
</dbReference>
<feature type="domain" description="DNL-type" evidence="2">
    <location>
        <begin position="102"/>
        <end position="166"/>
    </location>
</feature>
<reference evidence="3" key="1">
    <citation type="submission" date="2021-01" db="EMBL/GenBank/DDBJ databases">
        <authorList>
            <person name="Corre E."/>
            <person name="Pelletier E."/>
            <person name="Niang G."/>
            <person name="Scheremetjew M."/>
            <person name="Finn R."/>
            <person name="Kale V."/>
            <person name="Holt S."/>
            <person name="Cochrane G."/>
            <person name="Meng A."/>
            <person name="Brown T."/>
            <person name="Cohen L."/>
        </authorList>
    </citation>
    <scope>NUCLEOTIDE SEQUENCE</scope>
    <source>
        <strain evidence="3">CCMP494</strain>
    </source>
</reference>
<dbReference type="AlphaFoldDB" id="A0A7S0PNV7"/>
<dbReference type="Pfam" id="PF05180">
    <property type="entry name" value="zf-DNL"/>
    <property type="match status" value="1"/>
</dbReference>
<dbReference type="PANTHER" id="PTHR20922:SF15">
    <property type="entry name" value="A_TM021B04.14 PROTEIN"/>
    <property type="match status" value="1"/>
</dbReference>
<protein>
    <recommendedName>
        <fullName evidence="2">DNL-type domain-containing protein</fullName>
    </recommendedName>
</protein>
<dbReference type="GO" id="GO:0051087">
    <property type="term" value="F:protein-folding chaperone binding"/>
    <property type="evidence" value="ECO:0007669"/>
    <property type="project" value="TreeGrafter"/>
</dbReference>
<evidence type="ECO:0000256" key="1">
    <source>
        <dbReference type="PROSITE-ProRule" id="PRU00834"/>
    </source>
</evidence>
<dbReference type="GO" id="GO:0006457">
    <property type="term" value="P:protein folding"/>
    <property type="evidence" value="ECO:0007669"/>
    <property type="project" value="TreeGrafter"/>
</dbReference>
<dbReference type="GO" id="GO:0008270">
    <property type="term" value="F:zinc ion binding"/>
    <property type="evidence" value="ECO:0007669"/>
    <property type="project" value="UniProtKB-KW"/>
</dbReference>
<keyword evidence="1" id="KW-0479">Metal-binding</keyword>
<dbReference type="GO" id="GO:0005739">
    <property type="term" value="C:mitochondrion"/>
    <property type="evidence" value="ECO:0007669"/>
    <property type="project" value="TreeGrafter"/>
</dbReference>
<accession>A0A7S0PNV7</accession>
<evidence type="ECO:0000313" key="3">
    <source>
        <dbReference type="EMBL" id="CAD8586931.1"/>
    </source>
</evidence>
<dbReference type="EMBL" id="HBEV01007469">
    <property type="protein sequence ID" value="CAD8586931.1"/>
    <property type="molecule type" value="Transcribed_RNA"/>
</dbReference>
<gene>
    <name evidence="3" type="ORF">MSP1404_LOCUS5741</name>
</gene>
<dbReference type="GO" id="GO:0050821">
    <property type="term" value="P:protein stabilization"/>
    <property type="evidence" value="ECO:0007669"/>
    <property type="project" value="TreeGrafter"/>
</dbReference>
<organism evidence="3">
    <name type="scientific">Micromonas pusilla</name>
    <name type="common">Picoplanktonic green alga</name>
    <name type="synonym">Chromulina pusilla</name>
    <dbReference type="NCBI Taxonomy" id="38833"/>
    <lineage>
        <taxon>Eukaryota</taxon>
        <taxon>Viridiplantae</taxon>
        <taxon>Chlorophyta</taxon>
        <taxon>Mamiellophyceae</taxon>
        <taxon>Mamiellales</taxon>
        <taxon>Mamiellaceae</taxon>
        <taxon>Micromonas</taxon>
    </lineage>
</organism>
<dbReference type="InterPro" id="IPR024158">
    <property type="entry name" value="Mt_import_TIM15"/>
</dbReference>